<evidence type="ECO:0000313" key="11">
    <source>
        <dbReference type="EMBL" id="MFC5270201.1"/>
    </source>
</evidence>
<dbReference type="EC" id="2.4.1.25" evidence="3 10"/>
<comment type="similarity">
    <text evidence="2 10">Belongs to the disproportionating enzyme family.</text>
</comment>
<organism evidence="11 12">
    <name type="scientific">Adhaeribacter terreus</name>
    <dbReference type="NCBI Taxonomy" id="529703"/>
    <lineage>
        <taxon>Bacteria</taxon>
        <taxon>Pseudomonadati</taxon>
        <taxon>Bacteroidota</taxon>
        <taxon>Cytophagia</taxon>
        <taxon>Cytophagales</taxon>
        <taxon>Hymenobacteraceae</taxon>
        <taxon>Adhaeribacter</taxon>
    </lineage>
</organism>
<keyword evidence="12" id="KW-1185">Reference proteome</keyword>
<dbReference type="EMBL" id="JBHSKT010000003">
    <property type="protein sequence ID" value="MFC5270201.1"/>
    <property type="molecule type" value="Genomic_DNA"/>
</dbReference>
<dbReference type="InterPro" id="IPR003385">
    <property type="entry name" value="Glyco_hydro_77"/>
</dbReference>
<evidence type="ECO:0000256" key="7">
    <source>
        <dbReference type="ARBA" id="ARBA00023277"/>
    </source>
</evidence>
<name>A0ABW0EB48_9BACT</name>
<evidence type="ECO:0000256" key="8">
    <source>
        <dbReference type="ARBA" id="ARBA00031423"/>
    </source>
</evidence>
<evidence type="ECO:0000256" key="5">
    <source>
        <dbReference type="ARBA" id="ARBA00022676"/>
    </source>
</evidence>
<sequence length="504" mass="58023">MKTPRSSGVILHITSLPGPFGIGDLGPEAYRFADLLVECGFKYWQLLPLNPVESGMGFSPYSSTSAFAGNTMLISPELLVKDGLLHEHDLKNLPAFPKEKVNYEEAFSLKQNLLQKAFETFQNLPESAKEAYRNFCGNHKFWLDDFALFTVLHERYEKVSWLDWPQEFRERNAAALAEIQENYSNEIAFVKCTQFLFFKQWNALREYGNNHGLFFFGDLPFYVSFDSAEVWAKPEIFKLDHTGKPISVSGVPPDYFSETGQLWGTPIYDWENLKRNEYDWWIQRLAHNLALFDVARLDHFRAFYDYWEVPVGEITAVNGTWKDGPADDFFKTLQQKFPDMPFIAEDLGEVGPGVYELRDRFHLPGMVVLQYGFGADIANSVFALHNHTPNMIGYTGTHDNNTTRGWWKNELKEEDRKRAAQYLNENLSDSNISLAMIKATLMSVAELAIFPLQDLLDLDESAIMNRPSIGEGNWQWRVTEEQLAAVEKSYWRELLGLYGRLTIK</sequence>
<evidence type="ECO:0000256" key="10">
    <source>
        <dbReference type="RuleBase" id="RU361207"/>
    </source>
</evidence>
<dbReference type="RefSeq" id="WP_378016573.1">
    <property type="nucleotide sequence ID" value="NZ_JBHSKT010000003.1"/>
</dbReference>
<keyword evidence="6 10" id="KW-0808">Transferase</keyword>
<dbReference type="InterPro" id="IPR017853">
    <property type="entry name" value="GH"/>
</dbReference>
<keyword evidence="7 10" id="KW-0119">Carbohydrate metabolism</keyword>
<comment type="catalytic activity">
    <reaction evidence="1 10">
        <text>Transfers a segment of a (1-&gt;4)-alpha-D-glucan to a new position in an acceptor, which may be glucose or a (1-&gt;4)-alpha-D-glucan.</text>
        <dbReference type="EC" id="2.4.1.25"/>
    </reaction>
</comment>
<dbReference type="PANTHER" id="PTHR32438">
    <property type="entry name" value="4-ALPHA-GLUCANOTRANSFERASE DPE1, CHLOROPLASTIC/AMYLOPLASTIC"/>
    <property type="match status" value="1"/>
</dbReference>
<keyword evidence="5 10" id="KW-0328">Glycosyltransferase</keyword>
<proteinExistence type="inferred from homology"/>
<evidence type="ECO:0000256" key="1">
    <source>
        <dbReference type="ARBA" id="ARBA00000439"/>
    </source>
</evidence>
<evidence type="ECO:0000256" key="2">
    <source>
        <dbReference type="ARBA" id="ARBA00005684"/>
    </source>
</evidence>
<accession>A0ABW0EB48</accession>
<dbReference type="NCBIfam" id="NF011080">
    <property type="entry name" value="PRK14508.1-3"/>
    <property type="match status" value="1"/>
</dbReference>
<evidence type="ECO:0000256" key="9">
    <source>
        <dbReference type="ARBA" id="ARBA00031501"/>
    </source>
</evidence>
<dbReference type="GO" id="GO:0004134">
    <property type="term" value="F:4-alpha-glucanotransferase activity"/>
    <property type="evidence" value="ECO:0007669"/>
    <property type="project" value="UniProtKB-EC"/>
</dbReference>
<dbReference type="Proteomes" id="UP001596161">
    <property type="component" value="Unassembled WGS sequence"/>
</dbReference>
<reference evidence="12" key="1">
    <citation type="journal article" date="2019" name="Int. J. Syst. Evol. Microbiol.">
        <title>The Global Catalogue of Microorganisms (GCM) 10K type strain sequencing project: providing services to taxonomists for standard genome sequencing and annotation.</title>
        <authorList>
            <consortium name="The Broad Institute Genomics Platform"/>
            <consortium name="The Broad Institute Genome Sequencing Center for Infectious Disease"/>
            <person name="Wu L."/>
            <person name="Ma J."/>
        </authorList>
    </citation>
    <scope>NUCLEOTIDE SEQUENCE [LARGE SCALE GENOMIC DNA]</scope>
    <source>
        <strain evidence="12">KACC 12602</strain>
    </source>
</reference>
<dbReference type="Gene3D" id="3.20.20.80">
    <property type="entry name" value="Glycosidases"/>
    <property type="match status" value="1"/>
</dbReference>
<evidence type="ECO:0000256" key="6">
    <source>
        <dbReference type="ARBA" id="ARBA00022679"/>
    </source>
</evidence>
<evidence type="ECO:0000256" key="4">
    <source>
        <dbReference type="ARBA" id="ARBA00020295"/>
    </source>
</evidence>
<dbReference type="PANTHER" id="PTHR32438:SF5">
    <property type="entry name" value="4-ALPHA-GLUCANOTRANSFERASE DPE1, CHLOROPLASTIC_AMYLOPLASTIC"/>
    <property type="match status" value="1"/>
</dbReference>
<gene>
    <name evidence="11" type="primary">malQ</name>
    <name evidence="11" type="ORF">ACFPIB_06240</name>
</gene>
<dbReference type="NCBIfam" id="TIGR00217">
    <property type="entry name" value="malQ"/>
    <property type="match status" value="1"/>
</dbReference>
<protein>
    <recommendedName>
        <fullName evidence="4 10">4-alpha-glucanotransferase</fullName>
        <ecNumber evidence="3 10">2.4.1.25</ecNumber>
    </recommendedName>
    <alternativeName>
        <fullName evidence="8 10">Amylomaltase</fullName>
    </alternativeName>
    <alternativeName>
        <fullName evidence="9 10">Disproportionating enzyme</fullName>
    </alternativeName>
</protein>
<comment type="caution">
    <text evidence="11">The sequence shown here is derived from an EMBL/GenBank/DDBJ whole genome shotgun (WGS) entry which is preliminary data.</text>
</comment>
<evidence type="ECO:0000313" key="12">
    <source>
        <dbReference type="Proteomes" id="UP001596161"/>
    </source>
</evidence>
<dbReference type="SUPFAM" id="SSF51445">
    <property type="entry name" value="(Trans)glycosidases"/>
    <property type="match status" value="1"/>
</dbReference>
<evidence type="ECO:0000256" key="3">
    <source>
        <dbReference type="ARBA" id="ARBA00012560"/>
    </source>
</evidence>
<dbReference type="Pfam" id="PF02446">
    <property type="entry name" value="Glyco_hydro_77"/>
    <property type="match status" value="1"/>
</dbReference>